<keyword evidence="3" id="KW-1185">Reference proteome</keyword>
<dbReference type="RefSeq" id="XP_040788952.1">
    <property type="nucleotide sequence ID" value="XM_040933524.1"/>
</dbReference>
<name>A0A9P4GJ38_9PLEO</name>
<sequence>MVSKTLALVLAISSAVSAAPALQPRQDKCQDAYKACSAAGIKAIVCECSLTACLGEDSARNRAYCFTATAGLPQFTPSPTTIPGGLGCNPAHPGSCPPSYFSSLSAQLAATPIPTSIPGGCNPAHPGSCPESYFSTAGVTPVATSIPGGCNPAHPGSCPTATSTFTPALPTHTGKAGPNPIKVEGKTWTIANLTRYCGDGNVGCDYNFAIEANGQVERCTIIRKPGSNAATESWNDQPCTQGSNTTVSWGYAAGAVPPFAVLTVVEAQELAWFGVSNVNGQEVTPNNPFGSGNYGTIGPLQVFSYYE</sequence>
<evidence type="ECO:0000256" key="1">
    <source>
        <dbReference type="SAM" id="SignalP"/>
    </source>
</evidence>
<protein>
    <recommendedName>
        <fullName evidence="4">Extracellular membrane protein CFEM domain-containing protein</fullName>
    </recommendedName>
</protein>
<accession>A0A9P4GJ38</accession>
<evidence type="ECO:0008006" key="4">
    <source>
        <dbReference type="Google" id="ProtNLM"/>
    </source>
</evidence>
<dbReference type="OrthoDB" id="3836772at2759"/>
<reference evidence="2" key="1">
    <citation type="submission" date="2020-01" db="EMBL/GenBank/DDBJ databases">
        <authorList>
            <consortium name="DOE Joint Genome Institute"/>
            <person name="Haridas S."/>
            <person name="Albert R."/>
            <person name="Binder M."/>
            <person name="Bloem J."/>
            <person name="Labutti K."/>
            <person name="Salamov A."/>
            <person name="Andreopoulos B."/>
            <person name="Baker S.E."/>
            <person name="Barry K."/>
            <person name="Bills G."/>
            <person name="Bluhm B.H."/>
            <person name="Cannon C."/>
            <person name="Castanera R."/>
            <person name="Culley D.E."/>
            <person name="Daum C."/>
            <person name="Ezra D."/>
            <person name="Gonzalez J.B."/>
            <person name="Henrissat B."/>
            <person name="Kuo A."/>
            <person name="Liang C."/>
            <person name="Lipzen A."/>
            <person name="Lutzoni F."/>
            <person name="Magnuson J."/>
            <person name="Mondo S."/>
            <person name="Nolan M."/>
            <person name="Ohm R."/>
            <person name="Pangilinan J."/>
            <person name="Park H.-J."/>
            <person name="Ramirez L."/>
            <person name="Alfaro M."/>
            <person name="Sun H."/>
            <person name="Tritt A."/>
            <person name="Yoshinaga Y."/>
            <person name="Zwiers L.-H."/>
            <person name="Turgeon B.G."/>
            <person name="Goodwin S.B."/>
            <person name="Spatafora J.W."/>
            <person name="Crous P.W."/>
            <person name="Grigoriev I.V."/>
        </authorList>
    </citation>
    <scope>NUCLEOTIDE SEQUENCE</scope>
    <source>
        <strain evidence="2">CBS 394.84</strain>
    </source>
</reference>
<feature type="signal peptide" evidence="1">
    <location>
        <begin position="1"/>
        <end position="18"/>
    </location>
</feature>
<dbReference type="GeneID" id="63850775"/>
<dbReference type="PANTHER" id="PTHR39602:SF2">
    <property type="entry name" value="ACW-9"/>
    <property type="match status" value="1"/>
</dbReference>
<keyword evidence="1" id="KW-0732">Signal</keyword>
<dbReference type="Proteomes" id="UP000800039">
    <property type="component" value="Unassembled WGS sequence"/>
</dbReference>
<dbReference type="PANTHER" id="PTHR39602">
    <property type="entry name" value="ACW-9"/>
    <property type="match status" value="1"/>
</dbReference>
<proteinExistence type="predicted"/>
<organism evidence="2 3">
    <name type="scientific">Cucurbitaria berberidis CBS 394.84</name>
    <dbReference type="NCBI Taxonomy" id="1168544"/>
    <lineage>
        <taxon>Eukaryota</taxon>
        <taxon>Fungi</taxon>
        <taxon>Dikarya</taxon>
        <taxon>Ascomycota</taxon>
        <taxon>Pezizomycotina</taxon>
        <taxon>Dothideomycetes</taxon>
        <taxon>Pleosporomycetidae</taxon>
        <taxon>Pleosporales</taxon>
        <taxon>Pleosporineae</taxon>
        <taxon>Cucurbitariaceae</taxon>
        <taxon>Cucurbitaria</taxon>
    </lineage>
</organism>
<comment type="caution">
    <text evidence="2">The sequence shown here is derived from an EMBL/GenBank/DDBJ whole genome shotgun (WGS) entry which is preliminary data.</text>
</comment>
<evidence type="ECO:0000313" key="2">
    <source>
        <dbReference type="EMBL" id="KAF1846389.1"/>
    </source>
</evidence>
<gene>
    <name evidence="2" type="ORF">K460DRAFT_367193</name>
</gene>
<dbReference type="AlphaFoldDB" id="A0A9P4GJ38"/>
<evidence type="ECO:0000313" key="3">
    <source>
        <dbReference type="Proteomes" id="UP000800039"/>
    </source>
</evidence>
<dbReference type="EMBL" id="ML976616">
    <property type="protein sequence ID" value="KAF1846389.1"/>
    <property type="molecule type" value="Genomic_DNA"/>
</dbReference>
<feature type="chain" id="PRO_5040434717" description="Extracellular membrane protein CFEM domain-containing protein" evidence="1">
    <location>
        <begin position="19"/>
        <end position="307"/>
    </location>
</feature>